<feature type="compositionally biased region" description="Basic and acidic residues" evidence="11">
    <location>
        <begin position="1"/>
        <end position="10"/>
    </location>
</feature>
<name>A0AA38HBS0_9TREE</name>
<protein>
    <recommendedName>
        <fullName evidence="13">Cytochrome b561 domain-containing protein</fullName>
    </recommendedName>
</protein>
<evidence type="ECO:0000313" key="15">
    <source>
        <dbReference type="Proteomes" id="UP001164286"/>
    </source>
</evidence>
<evidence type="ECO:0000256" key="10">
    <source>
        <dbReference type="ARBA" id="ARBA00023136"/>
    </source>
</evidence>
<evidence type="ECO:0000256" key="1">
    <source>
        <dbReference type="ARBA" id="ARBA00001970"/>
    </source>
</evidence>
<dbReference type="PANTHER" id="PTHR15422">
    <property type="entry name" value="OS05G0565100 PROTEIN"/>
    <property type="match status" value="1"/>
</dbReference>
<dbReference type="InterPro" id="IPR045150">
    <property type="entry name" value="CYB561D1/2"/>
</dbReference>
<keyword evidence="9" id="KW-0408">Iron</keyword>
<evidence type="ECO:0000313" key="14">
    <source>
        <dbReference type="EMBL" id="KAI9637237.1"/>
    </source>
</evidence>
<dbReference type="Pfam" id="PF03188">
    <property type="entry name" value="Cytochrom_B561"/>
    <property type="match status" value="1"/>
</dbReference>
<evidence type="ECO:0000259" key="13">
    <source>
        <dbReference type="Pfam" id="PF03188"/>
    </source>
</evidence>
<dbReference type="GO" id="GO:0140575">
    <property type="term" value="F:transmembrane monodehydroascorbate reductase activity"/>
    <property type="evidence" value="ECO:0007669"/>
    <property type="project" value="InterPro"/>
</dbReference>
<evidence type="ECO:0000256" key="11">
    <source>
        <dbReference type="SAM" id="MobiDB-lite"/>
    </source>
</evidence>
<feature type="domain" description="Cytochrome b561" evidence="13">
    <location>
        <begin position="117"/>
        <end position="219"/>
    </location>
</feature>
<evidence type="ECO:0000256" key="3">
    <source>
        <dbReference type="ARBA" id="ARBA00022448"/>
    </source>
</evidence>
<dbReference type="Gene3D" id="1.20.120.1770">
    <property type="match status" value="1"/>
</dbReference>
<sequence>MSETSTERDQLIPPSNRPGPGSEEAETTRGGGAGLIKRLDLLPQPRDRAAMYLLGIGIALFLPLTWYLVFSQDLKALGWFAPHPLLQSLAITAFLLAIFPLQPPTPSSSAVRTSRFQLHQRWMYALALPALAVGTAAMWWNKHVHGAPHFTTWHSWFGAATVIWVLLQAALGSAASHFGGKLLGGPARAKKVYKYHRLSGYLLVAMLVGTAHLGGAHSTWALTRPGGEMKWVRVGAFWVGLPLLALGLYMRIR</sequence>
<comment type="caution">
    <text evidence="14">The sequence shown here is derived from an EMBL/GenBank/DDBJ whole genome shotgun (WGS) entry which is preliminary data.</text>
</comment>
<evidence type="ECO:0000256" key="2">
    <source>
        <dbReference type="ARBA" id="ARBA00004141"/>
    </source>
</evidence>
<dbReference type="GO" id="GO:0046872">
    <property type="term" value="F:metal ion binding"/>
    <property type="evidence" value="ECO:0007669"/>
    <property type="project" value="UniProtKB-KW"/>
</dbReference>
<keyword evidence="6" id="KW-0479">Metal-binding</keyword>
<keyword evidence="15" id="KW-1185">Reference proteome</keyword>
<keyword evidence="5 12" id="KW-0812">Transmembrane</keyword>
<dbReference type="InterPro" id="IPR006593">
    <property type="entry name" value="Cyt_b561/ferric_Rdtase_TM"/>
</dbReference>
<feature type="transmembrane region" description="Helical" evidence="12">
    <location>
        <begin position="231"/>
        <end position="250"/>
    </location>
</feature>
<keyword evidence="4" id="KW-0349">Heme</keyword>
<evidence type="ECO:0000256" key="6">
    <source>
        <dbReference type="ARBA" id="ARBA00022723"/>
    </source>
</evidence>
<feature type="transmembrane region" description="Helical" evidence="12">
    <location>
        <begin position="153"/>
        <end position="178"/>
    </location>
</feature>
<dbReference type="PANTHER" id="PTHR15422:SF45">
    <property type="entry name" value="CYTOCHROME B561 DOMAIN-CONTAINING PROTEIN"/>
    <property type="match status" value="1"/>
</dbReference>
<dbReference type="CDD" id="cd08761">
    <property type="entry name" value="Cyt_b561_CYB561D2_like"/>
    <property type="match status" value="1"/>
</dbReference>
<proteinExistence type="predicted"/>
<reference evidence="14" key="1">
    <citation type="journal article" date="2022" name="G3 (Bethesda)">
        <title>High quality genome of the basidiomycete yeast Dioszegia hungarica PDD-24b-2 isolated from cloud water.</title>
        <authorList>
            <person name="Jarrige D."/>
            <person name="Haridas S."/>
            <person name="Bleykasten-Grosshans C."/>
            <person name="Joly M."/>
            <person name="Nadalig T."/>
            <person name="Sancelme M."/>
            <person name="Vuilleumier S."/>
            <person name="Grigoriev I.V."/>
            <person name="Amato P."/>
            <person name="Bringel F."/>
        </authorList>
    </citation>
    <scope>NUCLEOTIDE SEQUENCE</scope>
    <source>
        <strain evidence="14">PDD-24b-2</strain>
    </source>
</reference>
<keyword evidence="7" id="KW-0249">Electron transport</keyword>
<evidence type="ECO:0000256" key="5">
    <source>
        <dbReference type="ARBA" id="ARBA00022692"/>
    </source>
</evidence>
<keyword evidence="10 12" id="KW-0472">Membrane</keyword>
<feature type="transmembrane region" description="Helical" evidence="12">
    <location>
        <begin position="122"/>
        <end position="141"/>
    </location>
</feature>
<evidence type="ECO:0000256" key="7">
    <source>
        <dbReference type="ARBA" id="ARBA00022982"/>
    </source>
</evidence>
<keyword evidence="3" id="KW-0813">Transport</keyword>
<dbReference type="EMBL" id="JAKWFO010000004">
    <property type="protein sequence ID" value="KAI9637237.1"/>
    <property type="molecule type" value="Genomic_DNA"/>
</dbReference>
<evidence type="ECO:0000256" key="4">
    <source>
        <dbReference type="ARBA" id="ARBA00022617"/>
    </source>
</evidence>
<organism evidence="14 15">
    <name type="scientific">Dioszegia hungarica</name>
    <dbReference type="NCBI Taxonomy" id="4972"/>
    <lineage>
        <taxon>Eukaryota</taxon>
        <taxon>Fungi</taxon>
        <taxon>Dikarya</taxon>
        <taxon>Basidiomycota</taxon>
        <taxon>Agaricomycotina</taxon>
        <taxon>Tremellomycetes</taxon>
        <taxon>Tremellales</taxon>
        <taxon>Bulleribasidiaceae</taxon>
        <taxon>Dioszegia</taxon>
    </lineage>
</organism>
<evidence type="ECO:0000256" key="9">
    <source>
        <dbReference type="ARBA" id="ARBA00023004"/>
    </source>
</evidence>
<gene>
    <name evidence="14" type="ORF">MKK02DRAFT_24354</name>
</gene>
<feature type="transmembrane region" description="Helical" evidence="12">
    <location>
        <begin position="49"/>
        <end position="69"/>
    </location>
</feature>
<dbReference type="GeneID" id="77726086"/>
<keyword evidence="8 12" id="KW-1133">Transmembrane helix</keyword>
<feature type="region of interest" description="Disordered" evidence="11">
    <location>
        <begin position="1"/>
        <end position="30"/>
    </location>
</feature>
<feature type="transmembrane region" description="Helical" evidence="12">
    <location>
        <begin position="81"/>
        <end position="101"/>
    </location>
</feature>
<evidence type="ECO:0000256" key="8">
    <source>
        <dbReference type="ARBA" id="ARBA00022989"/>
    </source>
</evidence>
<dbReference type="AlphaFoldDB" id="A0AA38HBS0"/>
<comment type="cofactor">
    <cofactor evidence="1">
        <name>heme b</name>
        <dbReference type="ChEBI" id="CHEBI:60344"/>
    </cofactor>
</comment>
<accession>A0AA38HBS0</accession>
<dbReference type="Proteomes" id="UP001164286">
    <property type="component" value="Unassembled WGS sequence"/>
</dbReference>
<comment type="subcellular location">
    <subcellularLocation>
        <location evidence="2">Membrane</location>
        <topology evidence="2">Multi-pass membrane protein</topology>
    </subcellularLocation>
</comment>
<dbReference type="GO" id="GO:0016020">
    <property type="term" value="C:membrane"/>
    <property type="evidence" value="ECO:0007669"/>
    <property type="project" value="UniProtKB-SubCell"/>
</dbReference>
<feature type="transmembrane region" description="Helical" evidence="12">
    <location>
        <begin position="198"/>
        <end position="219"/>
    </location>
</feature>
<dbReference type="RefSeq" id="XP_052947014.1">
    <property type="nucleotide sequence ID" value="XM_053086885.1"/>
</dbReference>
<evidence type="ECO:0000256" key="12">
    <source>
        <dbReference type="SAM" id="Phobius"/>
    </source>
</evidence>